<evidence type="ECO:0000256" key="1">
    <source>
        <dbReference type="ARBA" id="ARBA00023015"/>
    </source>
</evidence>
<comment type="caution">
    <text evidence="7">The sequence shown here is derived from an EMBL/GenBank/DDBJ whole genome shotgun (WGS) entry which is preliminary data.</text>
</comment>
<reference evidence="7" key="2">
    <citation type="submission" date="2020-09" db="EMBL/GenBank/DDBJ databases">
        <authorList>
            <person name="Sun Q."/>
            <person name="Zhou Y."/>
        </authorList>
    </citation>
    <scope>NUCLEOTIDE SEQUENCE</scope>
    <source>
        <strain evidence="7">CGMCC 4.7312</strain>
    </source>
</reference>
<dbReference type="PRINTS" id="PR00455">
    <property type="entry name" value="HTHTETR"/>
</dbReference>
<dbReference type="Gene3D" id="1.10.357.10">
    <property type="entry name" value="Tetracycline Repressor, domain 2"/>
    <property type="match status" value="2"/>
</dbReference>
<keyword evidence="8" id="KW-1185">Reference proteome</keyword>
<evidence type="ECO:0000313" key="7">
    <source>
        <dbReference type="EMBL" id="GGM56054.1"/>
    </source>
</evidence>
<dbReference type="PROSITE" id="PS50977">
    <property type="entry name" value="HTH_TETR_2"/>
    <property type="match status" value="2"/>
</dbReference>
<dbReference type="GO" id="GO:0003700">
    <property type="term" value="F:DNA-binding transcription factor activity"/>
    <property type="evidence" value="ECO:0007669"/>
    <property type="project" value="TreeGrafter"/>
</dbReference>
<reference evidence="7" key="1">
    <citation type="journal article" date="2014" name="Int. J. Syst. Evol. Microbiol.">
        <title>Complete genome sequence of Corynebacterium casei LMG S-19264T (=DSM 44701T), isolated from a smear-ripened cheese.</title>
        <authorList>
            <consortium name="US DOE Joint Genome Institute (JGI-PGF)"/>
            <person name="Walter F."/>
            <person name="Albersmeier A."/>
            <person name="Kalinowski J."/>
            <person name="Ruckert C."/>
        </authorList>
    </citation>
    <scope>NUCLEOTIDE SEQUENCE</scope>
    <source>
        <strain evidence="7">CGMCC 4.7312</strain>
    </source>
</reference>
<dbReference type="Pfam" id="PF00440">
    <property type="entry name" value="TetR_N"/>
    <property type="match status" value="2"/>
</dbReference>
<evidence type="ECO:0000256" key="5">
    <source>
        <dbReference type="SAM" id="MobiDB-lite"/>
    </source>
</evidence>
<evidence type="ECO:0000256" key="4">
    <source>
        <dbReference type="PROSITE-ProRule" id="PRU00335"/>
    </source>
</evidence>
<dbReference type="SUPFAM" id="SSF46689">
    <property type="entry name" value="Homeodomain-like"/>
    <property type="match status" value="2"/>
</dbReference>
<evidence type="ECO:0000256" key="2">
    <source>
        <dbReference type="ARBA" id="ARBA00023125"/>
    </source>
</evidence>
<dbReference type="PANTHER" id="PTHR30055:SF234">
    <property type="entry name" value="HTH-TYPE TRANSCRIPTIONAL REGULATOR BETI"/>
    <property type="match status" value="1"/>
</dbReference>
<dbReference type="AlphaFoldDB" id="A0A917X2E2"/>
<feature type="region of interest" description="Disordered" evidence="5">
    <location>
        <begin position="214"/>
        <end position="236"/>
    </location>
</feature>
<dbReference type="Proteomes" id="UP000608890">
    <property type="component" value="Unassembled WGS sequence"/>
</dbReference>
<dbReference type="PANTHER" id="PTHR30055">
    <property type="entry name" value="HTH-TYPE TRANSCRIPTIONAL REGULATOR RUTR"/>
    <property type="match status" value="1"/>
</dbReference>
<gene>
    <name evidence="7" type="ORF">GCM10011608_46130</name>
</gene>
<feature type="domain" description="HTH tetR-type" evidence="6">
    <location>
        <begin position="236"/>
        <end position="296"/>
    </location>
</feature>
<name>A0A917X2E2_9ACTN</name>
<proteinExistence type="predicted"/>
<protein>
    <recommendedName>
        <fullName evidence="6">HTH tetR-type domain-containing protein</fullName>
    </recommendedName>
</protein>
<feature type="domain" description="HTH tetR-type" evidence="6">
    <location>
        <begin position="11"/>
        <end position="71"/>
    </location>
</feature>
<sequence>MNTARRNARGEASLRRILDATLQLVGRYGYDNTTIARITKATQLPASSIYWYFENKDDLIAAALESFYTRFTRTRRSWEGFDPSRSLLGQLLDELEPELRVSESEEPLRLGIMLALEGDAAQPKIQEPFQRRRAGVLARIEAWWDSAFAAFGATGDGRSLGTWWMATLTLAYLDGHYISDVRVDDRTAARRSRIVGYSLAGAFEALRRNDAFSAPPGTNIDASRKAPASRRAPDDHSTADALLRVTRSLIAERGYEGATIRRICDAAGVQRSSAYWRYKDKDALVKAAVSEPFLALFAALRALSGAAHDWPADLAGALGTAVRSARAQPETVKAGLLIRVRRWDEPTSSGAAVVNGIAATEASLAAWFDRVLPAGHGTEPMGEHLAWTVTRLTEGLMLVSALGRPVPAESASGIVAAMFASVLDHWPARI</sequence>
<dbReference type="GO" id="GO:0000976">
    <property type="term" value="F:transcription cis-regulatory region binding"/>
    <property type="evidence" value="ECO:0007669"/>
    <property type="project" value="TreeGrafter"/>
</dbReference>
<dbReference type="RefSeq" id="WP_189047735.1">
    <property type="nucleotide sequence ID" value="NZ_BMNB01000025.1"/>
</dbReference>
<keyword evidence="3" id="KW-0804">Transcription</keyword>
<dbReference type="InterPro" id="IPR050109">
    <property type="entry name" value="HTH-type_TetR-like_transc_reg"/>
</dbReference>
<dbReference type="InterPro" id="IPR009057">
    <property type="entry name" value="Homeodomain-like_sf"/>
</dbReference>
<feature type="DNA-binding region" description="H-T-H motif" evidence="4">
    <location>
        <begin position="259"/>
        <end position="278"/>
    </location>
</feature>
<keyword evidence="2 4" id="KW-0238">DNA-binding</keyword>
<keyword evidence="1" id="KW-0805">Transcription regulation</keyword>
<evidence type="ECO:0000256" key="3">
    <source>
        <dbReference type="ARBA" id="ARBA00023163"/>
    </source>
</evidence>
<dbReference type="EMBL" id="BMNB01000025">
    <property type="protein sequence ID" value="GGM56054.1"/>
    <property type="molecule type" value="Genomic_DNA"/>
</dbReference>
<accession>A0A917X2E2</accession>
<dbReference type="InterPro" id="IPR001647">
    <property type="entry name" value="HTH_TetR"/>
</dbReference>
<organism evidence="7 8">
    <name type="scientific">Micromonospora sonchi</name>
    <dbReference type="NCBI Taxonomy" id="1763543"/>
    <lineage>
        <taxon>Bacteria</taxon>
        <taxon>Bacillati</taxon>
        <taxon>Actinomycetota</taxon>
        <taxon>Actinomycetes</taxon>
        <taxon>Micromonosporales</taxon>
        <taxon>Micromonosporaceae</taxon>
        <taxon>Micromonospora</taxon>
    </lineage>
</organism>
<evidence type="ECO:0000259" key="6">
    <source>
        <dbReference type="PROSITE" id="PS50977"/>
    </source>
</evidence>
<evidence type="ECO:0000313" key="8">
    <source>
        <dbReference type="Proteomes" id="UP000608890"/>
    </source>
</evidence>
<feature type="DNA-binding region" description="H-T-H motif" evidence="4">
    <location>
        <begin position="34"/>
        <end position="53"/>
    </location>
</feature>